<dbReference type="AlphaFoldDB" id="A0A7H9CKP7"/>
<organism evidence="1 2">
    <name type="scientific">Candidatus Campylobacter infans</name>
    <dbReference type="NCBI Taxonomy" id="2561898"/>
    <lineage>
        <taxon>Bacteria</taxon>
        <taxon>Pseudomonadati</taxon>
        <taxon>Campylobacterota</taxon>
        <taxon>Epsilonproteobacteria</taxon>
        <taxon>Campylobacterales</taxon>
        <taxon>Campylobacteraceae</taxon>
        <taxon>Campylobacter</taxon>
    </lineage>
</organism>
<keyword evidence="2" id="KW-1185">Reference proteome</keyword>
<dbReference type="EMBL" id="CP049075">
    <property type="protein sequence ID" value="QLI04834.1"/>
    <property type="molecule type" value="Genomic_DNA"/>
</dbReference>
<proteinExistence type="predicted"/>
<dbReference type="KEGG" id="cinf:CINF_0287"/>
<evidence type="ECO:0000313" key="1">
    <source>
        <dbReference type="EMBL" id="QLI04834.1"/>
    </source>
</evidence>
<dbReference type="Proteomes" id="UP000509414">
    <property type="component" value="Chromosome"/>
</dbReference>
<dbReference type="RefSeq" id="WP_179975480.1">
    <property type="nucleotide sequence ID" value="NZ_CP049075.1"/>
</dbReference>
<name>A0A7H9CKP7_9BACT</name>
<gene>
    <name evidence="1" type="ORF">CINF_0287</name>
</gene>
<protein>
    <submittedName>
        <fullName evidence="1">Uncharacterized protein</fullName>
    </submittedName>
</protein>
<evidence type="ECO:0000313" key="2">
    <source>
        <dbReference type="Proteomes" id="UP000509414"/>
    </source>
</evidence>
<reference evidence="1 2" key="1">
    <citation type="submission" date="2020-02" db="EMBL/GenBank/DDBJ databases">
        <title>Complete genome sequence of the novel Campylobacter species Candidatus Campylobacter infans.</title>
        <authorList>
            <person name="Duim B."/>
            <person name="Zomer A."/>
            <person name="van der Graaf L."/>
            <person name="Wagenaar J."/>
        </authorList>
    </citation>
    <scope>NUCLEOTIDE SEQUENCE [LARGE SCALE GENOMIC DNA]</scope>
    <source>
        <strain evidence="1 2">19S00001</strain>
    </source>
</reference>
<sequence>MNPNKELVCQESGKIFRLYTNGIEFSKIKLDNGQNNERKKCDYLIIKSTNDIQIFIELKGNKIATAYRQILASYDDVNRAKNLQVKSYAAIVCQRFPQKDTTIQNLHKKANKIFVEIFIKNKEIQTQYNSTNNTIEKTN</sequence>
<accession>A0A7H9CKP7</accession>